<keyword evidence="3" id="KW-0645">Protease</keyword>
<accession>A0A934RB51</accession>
<evidence type="ECO:0000256" key="1">
    <source>
        <dbReference type="SAM" id="Phobius"/>
    </source>
</evidence>
<dbReference type="EMBL" id="JAENII010000003">
    <property type="protein sequence ID" value="MBK1826377.1"/>
    <property type="molecule type" value="Genomic_DNA"/>
</dbReference>
<dbReference type="GO" id="GO:0004175">
    <property type="term" value="F:endopeptidase activity"/>
    <property type="evidence" value="ECO:0007669"/>
    <property type="project" value="UniProtKB-ARBA"/>
</dbReference>
<dbReference type="Proteomes" id="UP000658278">
    <property type="component" value="Unassembled WGS sequence"/>
</dbReference>
<organism evidence="3 4">
    <name type="scientific">Haloferula rosea</name>
    <dbReference type="NCBI Taxonomy" id="490093"/>
    <lineage>
        <taxon>Bacteria</taxon>
        <taxon>Pseudomonadati</taxon>
        <taxon>Verrucomicrobiota</taxon>
        <taxon>Verrucomicrobiia</taxon>
        <taxon>Verrucomicrobiales</taxon>
        <taxon>Verrucomicrobiaceae</taxon>
        <taxon>Haloferula</taxon>
    </lineage>
</organism>
<evidence type="ECO:0000259" key="2">
    <source>
        <dbReference type="Pfam" id="PF02517"/>
    </source>
</evidence>
<keyword evidence="1" id="KW-0472">Membrane</keyword>
<comment type="caution">
    <text evidence="3">The sequence shown here is derived from an EMBL/GenBank/DDBJ whole genome shotgun (WGS) entry which is preliminary data.</text>
</comment>
<feature type="transmembrane region" description="Helical" evidence="1">
    <location>
        <begin position="181"/>
        <end position="198"/>
    </location>
</feature>
<feature type="domain" description="CAAX prenyl protease 2/Lysostaphin resistance protein A-like" evidence="2">
    <location>
        <begin position="119"/>
        <end position="217"/>
    </location>
</feature>
<dbReference type="GO" id="GO:0080120">
    <property type="term" value="P:CAAX-box protein maturation"/>
    <property type="evidence" value="ECO:0007669"/>
    <property type="project" value="UniProtKB-ARBA"/>
</dbReference>
<name>A0A934RB51_9BACT</name>
<dbReference type="RefSeq" id="WP_200277272.1">
    <property type="nucleotide sequence ID" value="NZ_JAENII010000003.1"/>
</dbReference>
<keyword evidence="3" id="KW-0482">Metalloprotease</keyword>
<keyword evidence="4" id="KW-1185">Reference proteome</keyword>
<proteinExistence type="predicted"/>
<dbReference type="AlphaFoldDB" id="A0A934RB51"/>
<keyword evidence="1" id="KW-0812">Transmembrane</keyword>
<dbReference type="GO" id="GO:0008237">
    <property type="term" value="F:metallopeptidase activity"/>
    <property type="evidence" value="ECO:0007669"/>
    <property type="project" value="UniProtKB-KW"/>
</dbReference>
<sequence>MKSHALPWSVIIPAMVVPLLGSLVYFVWFAEGAVGQAAYTLTKVFTLVYPFIFLRWIGAKGLVPAAGTKKSSILWGLGSGLTICAVGVLAMLSPIGSMIRDSAAAIADRADGLGFDDHYLLFAVFISLIHSGLEEFYWRWFVYGQLRERLAGRWAHVLAALSFAAHHLVVTLQFFPAPLAYFLAGCVAIGGLVWSWMYEKHGGLLGCWISHLCVDVMLMAVGYQLIQSTAAV</sequence>
<feature type="transmembrane region" description="Helical" evidence="1">
    <location>
        <begin position="74"/>
        <end position="99"/>
    </location>
</feature>
<feature type="transmembrane region" description="Helical" evidence="1">
    <location>
        <begin position="205"/>
        <end position="226"/>
    </location>
</feature>
<dbReference type="Pfam" id="PF02517">
    <property type="entry name" value="Rce1-like"/>
    <property type="match status" value="1"/>
</dbReference>
<feature type="transmembrane region" description="Helical" evidence="1">
    <location>
        <begin position="154"/>
        <end position="175"/>
    </location>
</feature>
<evidence type="ECO:0000313" key="3">
    <source>
        <dbReference type="EMBL" id="MBK1826377.1"/>
    </source>
</evidence>
<gene>
    <name evidence="3" type="ORF">JIN81_05070</name>
</gene>
<dbReference type="InterPro" id="IPR003675">
    <property type="entry name" value="Rce1/LyrA-like_dom"/>
</dbReference>
<feature type="transmembrane region" description="Helical" evidence="1">
    <location>
        <begin position="7"/>
        <end position="30"/>
    </location>
</feature>
<protein>
    <submittedName>
        <fullName evidence="3">CPBP family intramembrane metalloprotease</fullName>
    </submittedName>
</protein>
<keyword evidence="3" id="KW-0378">Hydrolase</keyword>
<feature type="transmembrane region" description="Helical" evidence="1">
    <location>
        <begin position="119"/>
        <end position="142"/>
    </location>
</feature>
<evidence type="ECO:0000313" key="4">
    <source>
        <dbReference type="Proteomes" id="UP000658278"/>
    </source>
</evidence>
<keyword evidence="1" id="KW-1133">Transmembrane helix</keyword>
<reference evidence="3" key="1">
    <citation type="submission" date="2021-01" db="EMBL/GenBank/DDBJ databases">
        <title>Modified the classification status of verrucomicrobia.</title>
        <authorList>
            <person name="Feng X."/>
        </authorList>
    </citation>
    <scope>NUCLEOTIDE SEQUENCE</scope>
    <source>
        <strain evidence="3">KCTC 22201</strain>
    </source>
</reference>